<dbReference type="Proteomes" id="UP000299102">
    <property type="component" value="Unassembled WGS sequence"/>
</dbReference>
<name>A0A4C1Z5G4_EUMVA</name>
<dbReference type="EMBL" id="BGZK01001558">
    <property type="protein sequence ID" value="GBP82314.1"/>
    <property type="molecule type" value="Genomic_DNA"/>
</dbReference>
<keyword evidence="2" id="KW-1185">Reference proteome</keyword>
<gene>
    <name evidence="1" type="ORF">EVAR_53772_1</name>
</gene>
<organism evidence="1 2">
    <name type="scientific">Eumeta variegata</name>
    <name type="common">Bagworm moth</name>
    <name type="synonym">Eumeta japonica</name>
    <dbReference type="NCBI Taxonomy" id="151549"/>
    <lineage>
        <taxon>Eukaryota</taxon>
        <taxon>Metazoa</taxon>
        <taxon>Ecdysozoa</taxon>
        <taxon>Arthropoda</taxon>
        <taxon>Hexapoda</taxon>
        <taxon>Insecta</taxon>
        <taxon>Pterygota</taxon>
        <taxon>Neoptera</taxon>
        <taxon>Endopterygota</taxon>
        <taxon>Lepidoptera</taxon>
        <taxon>Glossata</taxon>
        <taxon>Ditrysia</taxon>
        <taxon>Tineoidea</taxon>
        <taxon>Psychidae</taxon>
        <taxon>Oiketicinae</taxon>
        <taxon>Eumeta</taxon>
    </lineage>
</organism>
<reference evidence="1 2" key="1">
    <citation type="journal article" date="2019" name="Commun. Biol.">
        <title>The bagworm genome reveals a unique fibroin gene that provides high tensile strength.</title>
        <authorList>
            <person name="Kono N."/>
            <person name="Nakamura H."/>
            <person name="Ohtoshi R."/>
            <person name="Tomita M."/>
            <person name="Numata K."/>
            <person name="Arakawa K."/>
        </authorList>
    </citation>
    <scope>NUCLEOTIDE SEQUENCE [LARGE SCALE GENOMIC DNA]</scope>
</reference>
<sequence>MNFTARRDSVHISFYGIKSWTATRQRRRLTVGYTVRTCQTVQKLCILYLENELNHSSDNDKRNNVLWNFRHRSSNKPTSSVQKFQTIRSFVTPLIIGTETIKPNNYKNKFAGSPSGSDADNIRFRPRERECLLTTLKISSPTFRGELPEIGLVSRGGSKARSGRGSEIIGDKYGIFIWTQTEHNRMSLALFMRGRCRPSAT</sequence>
<accession>A0A4C1Z5G4</accession>
<protein>
    <submittedName>
        <fullName evidence="1">Uncharacterized protein</fullName>
    </submittedName>
</protein>
<proteinExistence type="predicted"/>
<evidence type="ECO:0000313" key="1">
    <source>
        <dbReference type="EMBL" id="GBP82314.1"/>
    </source>
</evidence>
<evidence type="ECO:0000313" key="2">
    <source>
        <dbReference type="Proteomes" id="UP000299102"/>
    </source>
</evidence>
<dbReference type="AlphaFoldDB" id="A0A4C1Z5G4"/>
<comment type="caution">
    <text evidence="1">The sequence shown here is derived from an EMBL/GenBank/DDBJ whole genome shotgun (WGS) entry which is preliminary data.</text>
</comment>